<evidence type="ECO:0000313" key="2">
    <source>
        <dbReference type="Proteomes" id="UP000000715"/>
    </source>
</evidence>
<evidence type="ECO:0000313" key="3">
    <source>
        <dbReference type="RefSeq" id="XP_044931353.1"/>
    </source>
</evidence>
<accession>A0A8U0RW56</accession>
<feature type="compositionally biased region" description="Gly residues" evidence="1">
    <location>
        <begin position="65"/>
        <end position="74"/>
    </location>
</feature>
<feature type="region of interest" description="Disordered" evidence="1">
    <location>
        <begin position="58"/>
        <end position="198"/>
    </location>
</feature>
<sequence>MLVEKPTRNIEDVDQGGNPPNLIDAVFPIFPPFLQFQLASGFAAPGQILAGPRAAPSAAVDSSFRGGGSGGAGRVPGAARGRVGCPPALGAPGARALPSGRPGRERRARQDRLYRRRCRSLPRPLRPAPPSGPFGRSGGPRAGPGAAAGRPHRWRGSQRARLGAPPGFAGQTPRAPFPPLRRALAAHLLSRPPGLPDR</sequence>
<gene>
    <name evidence="3" type="primary">LOC106005081</name>
</gene>
<dbReference type="GeneID" id="106005081"/>
<dbReference type="Proteomes" id="UP000000715">
    <property type="component" value="Unplaced"/>
</dbReference>
<feature type="compositionally biased region" description="Basic and acidic residues" evidence="1">
    <location>
        <begin position="102"/>
        <end position="113"/>
    </location>
</feature>
<organism evidence="2 3">
    <name type="scientific">Mustela putorius furo</name>
    <name type="common">European domestic ferret</name>
    <name type="synonym">Mustela furo</name>
    <dbReference type="NCBI Taxonomy" id="9669"/>
    <lineage>
        <taxon>Eukaryota</taxon>
        <taxon>Metazoa</taxon>
        <taxon>Chordata</taxon>
        <taxon>Craniata</taxon>
        <taxon>Vertebrata</taxon>
        <taxon>Euteleostomi</taxon>
        <taxon>Mammalia</taxon>
        <taxon>Eutheria</taxon>
        <taxon>Laurasiatheria</taxon>
        <taxon>Carnivora</taxon>
        <taxon>Caniformia</taxon>
        <taxon>Musteloidea</taxon>
        <taxon>Mustelidae</taxon>
        <taxon>Mustelinae</taxon>
        <taxon>Mustela</taxon>
    </lineage>
</organism>
<reference evidence="3" key="1">
    <citation type="submission" date="2025-08" db="UniProtKB">
        <authorList>
            <consortium name="RefSeq"/>
        </authorList>
    </citation>
    <scope>IDENTIFICATION</scope>
    <source>
        <tissue evidence="3">Brain</tissue>
    </source>
</reference>
<feature type="compositionally biased region" description="Low complexity" evidence="1">
    <location>
        <begin position="180"/>
        <end position="192"/>
    </location>
</feature>
<feature type="compositionally biased region" description="Low complexity" evidence="1">
    <location>
        <begin position="75"/>
        <end position="101"/>
    </location>
</feature>
<dbReference type="RefSeq" id="XP_044931353.1">
    <property type="nucleotide sequence ID" value="XM_045075418.1"/>
</dbReference>
<proteinExistence type="predicted"/>
<keyword evidence="2" id="KW-1185">Reference proteome</keyword>
<evidence type="ECO:0000256" key="1">
    <source>
        <dbReference type="SAM" id="MobiDB-lite"/>
    </source>
</evidence>
<name>A0A8U0RW56_MUSPF</name>
<dbReference type="AlphaFoldDB" id="A0A8U0RW56"/>
<protein>
    <submittedName>
        <fullName evidence="3">Translation initiation factor IF-2-like</fullName>
    </submittedName>
</protein>